<evidence type="ECO:0000256" key="1">
    <source>
        <dbReference type="ARBA" id="ARBA00004604"/>
    </source>
</evidence>
<comment type="similarity">
    <text evidence="3">Belongs to the SWI5/SAE3 family.</text>
</comment>
<dbReference type="GO" id="GO:0006281">
    <property type="term" value="P:DNA repair"/>
    <property type="evidence" value="ECO:0007669"/>
    <property type="project" value="UniProtKB-KW"/>
</dbReference>
<dbReference type="InterPro" id="IPR019186">
    <property type="entry name" value="Nucleolar_protein_12"/>
</dbReference>
<keyword evidence="6" id="KW-0234">DNA repair</keyword>
<dbReference type="Proteomes" id="UP000307173">
    <property type="component" value="Unassembled WGS sequence"/>
</dbReference>
<feature type="compositionally biased region" description="Basic and acidic residues" evidence="9">
    <location>
        <begin position="191"/>
        <end position="200"/>
    </location>
</feature>
<accession>A0A4T0WWV0</accession>
<dbReference type="STRING" id="52247.A0A4T0WWV0"/>
<dbReference type="Pfam" id="PF07061">
    <property type="entry name" value="Swi5"/>
    <property type="match status" value="1"/>
</dbReference>
<keyword evidence="11" id="KW-1185">Reference proteome</keyword>
<comment type="similarity">
    <text evidence="2">Belongs to the RRP17 family.</text>
</comment>
<dbReference type="GO" id="GO:0019843">
    <property type="term" value="F:rRNA binding"/>
    <property type="evidence" value="ECO:0007669"/>
    <property type="project" value="TreeGrafter"/>
</dbReference>
<evidence type="ECO:0000256" key="7">
    <source>
        <dbReference type="ARBA" id="ARBA00023242"/>
    </source>
</evidence>
<dbReference type="GO" id="GO:0005730">
    <property type="term" value="C:nucleolus"/>
    <property type="evidence" value="ECO:0007669"/>
    <property type="project" value="UniProtKB-SubCell"/>
</dbReference>
<dbReference type="EMBL" id="SELW01000657">
    <property type="protein sequence ID" value="TID14908.1"/>
    <property type="molecule type" value="Genomic_DNA"/>
</dbReference>
<feature type="compositionally biased region" description="Acidic residues" evidence="9">
    <location>
        <begin position="177"/>
        <end position="190"/>
    </location>
</feature>
<feature type="compositionally biased region" description="Basic and acidic residues" evidence="9">
    <location>
        <begin position="325"/>
        <end position="338"/>
    </location>
</feature>
<sequence length="348" mass="40526">MSEVNTIFKGPSGVSHNSVFTDNSSKTAKIEKLRKKLDELKLEHKKLRDELGGSNNEDGNFDIKVYEKETKIHIQQLKKYNELKDLSGKRYKEKKLKHRVQEVVFDADKRKDYLTGFHKRKLERKKKAQEYLEEEAKKQRLEERARIREERKLEVQRKLAELKEAQHLNPFLKDSDSGSENESDSSEDDVTDKRDVKFSDEMEGSDGEWSGFDKDGDDEESKESEERRKKNGILKKQVYHIDNEDAPVTGTSEVVIESLDNPNKVDFTVIAKTMNVDMTKADDVLNGSIARAKKYARLMGMAESSEEVTNKVSKPKKKKFRYLSKAERKNNNMKIKDKAYKKRHKDRD</sequence>
<dbReference type="AlphaFoldDB" id="A0A4T0WWV0"/>
<feature type="region of interest" description="Disordered" evidence="9">
    <location>
        <begin position="325"/>
        <end position="348"/>
    </location>
</feature>
<evidence type="ECO:0000256" key="3">
    <source>
        <dbReference type="ARBA" id="ARBA00008060"/>
    </source>
</evidence>
<evidence type="ECO:0000256" key="5">
    <source>
        <dbReference type="ARBA" id="ARBA00023054"/>
    </source>
</evidence>
<dbReference type="PANTHER" id="PTHR14577">
    <property type="entry name" value="NUCLEOLAR PROTEIN 12"/>
    <property type="match status" value="1"/>
</dbReference>
<organism evidence="10 11">
    <name type="scientific">Pichia inconspicua</name>
    <dbReference type="NCBI Taxonomy" id="52247"/>
    <lineage>
        <taxon>Eukaryota</taxon>
        <taxon>Fungi</taxon>
        <taxon>Dikarya</taxon>
        <taxon>Ascomycota</taxon>
        <taxon>Saccharomycotina</taxon>
        <taxon>Pichiomycetes</taxon>
        <taxon>Pichiales</taxon>
        <taxon>Pichiaceae</taxon>
        <taxon>Pichia</taxon>
    </lineage>
</organism>
<name>A0A4T0WWV0_9ASCO</name>
<evidence type="ECO:0000256" key="8">
    <source>
        <dbReference type="SAM" id="Coils"/>
    </source>
</evidence>
<comment type="caution">
    <text evidence="10">The sequence shown here is derived from an EMBL/GenBank/DDBJ whole genome shotgun (WGS) entry which is preliminary data.</text>
</comment>
<dbReference type="PANTHER" id="PTHR14577:SF0">
    <property type="entry name" value="NUCLEOLAR PROTEIN 12"/>
    <property type="match status" value="1"/>
</dbReference>
<feature type="coiled-coil region" evidence="8">
    <location>
        <begin position="23"/>
        <end position="57"/>
    </location>
</feature>
<gene>
    <name evidence="10" type="ORF">CANINC_004579</name>
</gene>
<keyword evidence="7" id="KW-0539">Nucleus</keyword>
<evidence type="ECO:0000313" key="10">
    <source>
        <dbReference type="EMBL" id="TID14908.1"/>
    </source>
</evidence>
<keyword evidence="5 8" id="KW-0175">Coiled coil</keyword>
<dbReference type="Pfam" id="PF09805">
    <property type="entry name" value="Nop25"/>
    <property type="match status" value="1"/>
</dbReference>
<proteinExistence type="inferred from homology"/>
<feature type="compositionally biased region" description="Basic residues" evidence="9">
    <location>
        <begin position="339"/>
        <end position="348"/>
    </location>
</feature>
<evidence type="ECO:0000256" key="4">
    <source>
        <dbReference type="ARBA" id="ARBA00022763"/>
    </source>
</evidence>
<protein>
    <recommendedName>
        <fullName evidence="12">Ribosomal RNA-processing protein 17</fullName>
    </recommendedName>
</protein>
<reference evidence="10 11" key="1">
    <citation type="journal article" date="2019" name="Front. Genet.">
        <title>Whole-Genome Sequencing of the Opportunistic Yeast Pathogen Candida inconspicua Uncovers Its Hybrid Origin.</title>
        <authorList>
            <person name="Mixao V."/>
            <person name="Hansen A.P."/>
            <person name="Saus E."/>
            <person name="Boekhout T."/>
            <person name="Lass-Florl C."/>
            <person name="Gabaldon T."/>
        </authorList>
    </citation>
    <scope>NUCLEOTIDE SEQUENCE [LARGE SCALE GENOMIC DNA]</scope>
    <source>
        <strain evidence="10 11">CBS 180</strain>
    </source>
</reference>
<evidence type="ECO:0008006" key="12">
    <source>
        <dbReference type="Google" id="ProtNLM"/>
    </source>
</evidence>
<dbReference type="InterPro" id="IPR010760">
    <property type="entry name" value="DNA-repair_Swi5"/>
</dbReference>
<dbReference type="Gene3D" id="1.20.5.170">
    <property type="match status" value="1"/>
</dbReference>
<comment type="subcellular location">
    <subcellularLocation>
        <location evidence="1">Nucleus</location>
        <location evidence="1">Nucleolus</location>
    </subcellularLocation>
</comment>
<evidence type="ECO:0000313" key="11">
    <source>
        <dbReference type="Proteomes" id="UP000307173"/>
    </source>
</evidence>
<evidence type="ECO:0000256" key="6">
    <source>
        <dbReference type="ARBA" id="ARBA00023204"/>
    </source>
</evidence>
<keyword evidence="4" id="KW-0227">DNA damage</keyword>
<dbReference type="OrthoDB" id="551633at2759"/>
<feature type="region of interest" description="Disordered" evidence="9">
    <location>
        <begin position="164"/>
        <end position="234"/>
    </location>
</feature>
<feature type="region of interest" description="Disordered" evidence="9">
    <location>
        <begin position="1"/>
        <end position="21"/>
    </location>
</feature>
<evidence type="ECO:0000256" key="2">
    <source>
        <dbReference type="ARBA" id="ARBA00007175"/>
    </source>
</evidence>
<evidence type="ECO:0000256" key="9">
    <source>
        <dbReference type="SAM" id="MobiDB-lite"/>
    </source>
</evidence>